<dbReference type="OrthoDB" id="3029470at2759"/>
<organism evidence="1 2">
    <name type="scientific">Aplosporella prunicola CBS 121167</name>
    <dbReference type="NCBI Taxonomy" id="1176127"/>
    <lineage>
        <taxon>Eukaryota</taxon>
        <taxon>Fungi</taxon>
        <taxon>Dikarya</taxon>
        <taxon>Ascomycota</taxon>
        <taxon>Pezizomycotina</taxon>
        <taxon>Dothideomycetes</taxon>
        <taxon>Dothideomycetes incertae sedis</taxon>
        <taxon>Botryosphaeriales</taxon>
        <taxon>Aplosporellaceae</taxon>
        <taxon>Aplosporella</taxon>
    </lineage>
</organism>
<gene>
    <name evidence="1" type="ORF">K452DRAFT_332619</name>
</gene>
<evidence type="ECO:0000313" key="1">
    <source>
        <dbReference type="EMBL" id="KAF2141917.1"/>
    </source>
</evidence>
<keyword evidence="2" id="KW-1185">Reference proteome</keyword>
<reference evidence="1" key="1">
    <citation type="journal article" date="2020" name="Stud. Mycol.">
        <title>101 Dothideomycetes genomes: a test case for predicting lifestyles and emergence of pathogens.</title>
        <authorList>
            <person name="Haridas S."/>
            <person name="Albert R."/>
            <person name="Binder M."/>
            <person name="Bloem J."/>
            <person name="Labutti K."/>
            <person name="Salamov A."/>
            <person name="Andreopoulos B."/>
            <person name="Baker S."/>
            <person name="Barry K."/>
            <person name="Bills G."/>
            <person name="Bluhm B."/>
            <person name="Cannon C."/>
            <person name="Castanera R."/>
            <person name="Culley D."/>
            <person name="Daum C."/>
            <person name="Ezra D."/>
            <person name="Gonzalez J."/>
            <person name="Henrissat B."/>
            <person name="Kuo A."/>
            <person name="Liang C."/>
            <person name="Lipzen A."/>
            <person name="Lutzoni F."/>
            <person name="Magnuson J."/>
            <person name="Mondo S."/>
            <person name="Nolan M."/>
            <person name="Ohm R."/>
            <person name="Pangilinan J."/>
            <person name="Park H.-J."/>
            <person name="Ramirez L."/>
            <person name="Alfaro M."/>
            <person name="Sun H."/>
            <person name="Tritt A."/>
            <person name="Yoshinaga Y."/>
            <person name="Zwiers L.-H."/>
            <person name="Turgeon B."/>
            <person name="Goodwin S."/>
            <person name="Spatafora J."/>
            <person name="Crous P."/>
            <person name="Grigoriev I."/>
        </authorList>
    </citation>
    <scope>NUCLEOTIDE SEQUENCE</scope>
    <source>
        <strain evidence="1">CBS 121167</strain>
    </source>
</reference>
<protein>
    <submittedName>
        <fullName evidence="1">Uncharacterized protein</fullName>
    </submittedName>
</protein>
<dbReference type="Proteomes" id="UP000799438">
    <property type="component" value="Unassembled WGS sequence"/>
</dbReference>
<dbReference type="AlphaFoldDB" id="A0A6A6BGB8"/>
<proteinExistence type="predicted"/>
<dbReference type="GeneID" id="54302654"/>
<dbReference type="EMBL" id="ML995485">
    <property type="protein sequence ID" value="KAF2141917.1"/>
    <property type="molecule type" value="Genomic_DNA"/>
</dbReference>
<dbReference type="RefSeq" id="XP_033397629.1">
    <property type="nucleotide sequence ID" value="XM_033545156.1"/>
</dbReference>
<sequence length="461" mass="53120">MASSFESIAQWRVTPDNPPREIDGLDSERCAALHNFVVQHGWNSYHGTPVDLNTLSSWWTIWGNDAESLRPKLHPSLVDFLQRAYVTPWKSGLSFFTYLHGLNGVGEFWFHDVFGEPERTVTLYVTHTEFGSNPDGLVYDQADHTVRMNFSMEDISGPEVDSANGWMKLECVLSIYIDMIERGKAVALSKQMILDREDAPEIDPVTGTFRLGHIFKPWTMVPYSSLDIEDTITIWNELVAEIERRMPGYVEDKQDTPQYGLLDATQLDAAGIPQGFARELLSRVRKPNFTFIAPGIRVPTLEEFIEQPFRRIEGPHFEPDFRWAIRLFMIEHTKQYSETEVTWPIYLQQSRMPCGVFFDFCWIQAPCPFEDSMRVELPFKLACRSDGSTPGLWETDYTHLYGMRHRTQLLAILENMYEALILDNWQVDSHGVAGGIAVFEEASMEQLEQFYRIPVGPGYFW</sequence>
<accession>A0A6A6BGB8</accession>
<evidence type="ECO:0000313" key="2">
    <source>
        <dbReference type="Proteomes" id="UP000799438"/>
    </source>
</evidence>
<name>A0A6A6BGB8_9PEZI</name>